<dbReference type="InterPro" id="IPR035979">
    <property type="entry name" value="RBD_domain_sf"/>
</dbReference>
<organism evidence="6 7">
    <name type="scientific">Monoraphidium neglectum</name>
    <dbReference type="NCBI Taxonomy" id="145388"/>
    <lineage>
        <taxon>Eukaryota</taxon>
        <taxon>Viridiplantae</taxon>
        <taxon>Chlorophyta</taxon>
        <taxon>core chlorophytes</taxon>
        <taxon>Chlorophyceae</taxon>
        <taxon>CS clade</taxon>
        <taxon>Sphaeropleales</taxon>
        <taxon>Selenastraceae</taxon>
        <taxon>Monoraphidium</taxon>
    </lineage>
</organism>
<gene>
    <name evidence="6" type="ORF">MNEG_1015</name>
</gene>
<evidence type="ECO:0000259" key="5">
    <source>
        <dbReference type="PROSITE" id="PS50102"/>
    </source>
</evidence>
<evidence type="ECO:0000313" key="6">
    <source>
        <dbReference type="EMBL" id="KIZ06942.1"/>
    </source>
</evidence>
<dbReference type="AlphaFoldDB" id="A0A0D2N3J1"/>
<keyword evidence="1" id="KW-0677">Repeat</keyword>
<dbReference type="GO" id="GO:0006417">
    <property type="term" value="P:regulation of translation"/>
    <property type="evidence" value="ECO:0007669"/>
    <property type="project" value="TreeGrafter"/>
</dbReference>
<feature type="domain" description="RRM" evidence="5">
    <location>
        <begin position="51"/>
        <end position="124"/>
    </location>
</feature>
<dbReference type="Proteomes" id="UP000054498">
    <property type="component" value="Unassembled WGS sequence"/>
</dbReference>
<evidence type="ECO:0000256" key="3">
    <source>
        <dbReference type="PROSITE-ProRule" id="PRU00176"/>
    </source>
</evidence>
<dbReference type="KEGG" id="mng:MNEG_1015"/>
<feature type="compositionally biased region" description="Low complexity" evidence="4">
    <location>
        <begin position="361"/>
        <end position="400"/>
    </location>
</feature>
<dbReference type="OrthoDB" id="1875751at2759"/>
<dbReference type="PANTHER" id="PTHR48032:SF6">
    <property type="entry name" value="RNA-BINDING (RRM_RBD_RNP MOTIFS) FAMILY PROTEIN"/>
    <property type="match status" value="1"/>
</dbReference>
<feature type="region of interest" description="Disordered" evidence="4">
    <location>
        <begin position="334"/>
        <end position="400"/>
    </location>
</feature>
<protein>
    <submittedName>
        <fullName evidence="6">Putative RNA-binding protein</fullName>
    </submittedName>
</protein>
<keyword evidence="7" id="KW-1185">Reference proteome</keyword>
<dbReference type="InterPro" id="IPR000504">
    <property type="entry name" value="RRM_dom"/>
</dbReference>
<dbReference type="SMART" id="SM00360">
    <property type="entry name" value="RRM"/>
    <property type="match status" value="1"/>
</dbReference>
<feature type="compositionally biased region" description="Basic and acidic residues" evidence="4">
    <location>
        <begin position="346"/>
        <end position="357"/>
    </location>
</feature>
<evidence type="ECO:0000256" key="4">
    <source>
        <dbReference type="SAM" id="MobiDB-lite"/>
    </source>
</evidence>
<feature type="compositionally biased region" description="Gly residues" evidence="4">
    <location>
        <begin position="225"/>
        <end position="234"/>
    </location>
</feature>
<dbReference type="PANTHER" id="PTHR48032">
    <property type="entry name" value="RNA-BINDING PROTEIN MUSASHI HOMOLOG RBP6"/>
    <property type="match status" value="1"/>
</dbReference>
<dbReference type="PROSITE" id="PS50102">
    <property type="entry name" value="RRM"/>
    <property type="match status" value="1"/>
</dbReference>
<feature type="region of interest" description="Disordered" evidence="4">
    <location>
        <begin position="207"/>
        <end position="234"/>
    </location>
</feature>
<proteinExistence type="predicted"/>
<dbReference type="GeneID" id="25727283"/>
<dbReference type="Gene3D" id="3.30.70.330">
    <property type="match status" value="2"/>
</dbReference>
<feature type="compositionally biased region" description="Gly residues" evidence="4">
    <location>
        <begin position="302"/>
        <end position="313"/>
    </location>
</feature>
<feature type="compositionally biased region" description="Low complexity" evidence="4">
    <location>
        <begin position="287"/>
        <end position="301"/>
    </location>
</feature>
<name>A0A0D2N3J1_9CHLO</name>
<dbReference type="SUPFAM" id="SSF54928">
    <property type="entry name" value="RNA-binding domain, RBD"/>
    <property type="match status" value="2"/>
</dbReference>
<evidence type="ECO:0000313" key="7">
    <source>
        <dbReference type="Proteomes" id="UP000054498"/>
    </source>
</evidence>
<evidence type="ECO:0000256" key="1">
    <source>
        <dbReference type="ARBA" id="ARBA00022737"/>
    </source>
</evidence>
<keyword evidence="2 3" id="KW-0694">RNA-binding</keyword>
<dbReference type="GO" id="GO:0003729">
    <property type="term" value="F:mRNA binding"/>
    <property type="evidence" value="ECO:0007669"/>
    <property type="project" value="TreeGrafter"/>
</dbReference>
<evidence type="ECO:0000256" key="2">
    <source>
        <dbReference type="ARBA" id="ARBA00022884"/>
    </source>
</evidence>
<dbReference type="InterPro" id="IPR012677">
    <property type="entry name" value="Nucleotide-bd_a/b_plait_sf"/>
</dbReference>
<sequence>MDTKNYGFVTFRDPASAMRFLEQRDHIINNRRIDVKAAVPKHLGGNTRLTRKLFVGGTRSLRTEEFVEHFAQFGTIEDAVIVHREGVSRGFGFVTFSDEMSVEKCLVVSHTIAGKKVELKRAIPKEEMEAAAEAAGSSGGGAGAGAGFAYPIMGPPAAVAAGWSPSRGPSGGGAYFQVPHGYVPVPHAVPAPYSPVAVPFAAAAGSPMRGSAAGGQSPARAAGRGTSGGGSGGGGGGMGDHFVPYMPPYYGYTQAAWYHPAYGYMPVPYYLGGMGGWPAAAGSHHGPQQAPMMMPRQQHGVGPRGGGSAGGRGPRLPPNMAQLGQQLGRVQLGREEGGAPIAPASREVDERARDQRRGASPAQGKPPQQQPQNLPCQPPQQQHQQPQQQFSRQLQEGQNP</sequence>
<dbReference type="STRING" id="145388.A0A0D2N3J1"/>
<reference evidence="6 7" key="1">
    <citation type="journal article" date="2013" name="BMC Genomics">
        <title>Reconstruction of the lipid metabolism for the microalga Monoraphidium neglectum from its genome sequence reveals characteristics suitable for biofuel production.</title>
        <authorList>
            <person name="Bogen C."/>
            <person name="Al-Dilaimi A."/>
            <person name="Albersmeier A."/>
            <person name="Wichmann J."/>
            <person name="Grundmann M."/>
            <person name="Rupp O."/>
            <person name="Lauersen K.J."/>
            <person name="Blifernez-Klassen O."/>
            <person name="Kalinowski J."/>
            <person name="Goesmann A."/>
            <person name="Mussgnug J.H."/>
            <person name="Kruse O."/>
        </authorList>
    </citation>
    <scope>NUCLEOTIDE SEQUENCE [LARGE SCALE GENOMIC DNA]</scope>
    <source>
        <strain evidence="6 7">SAG 48.87</strain>
    </source>
</reference>
<accession>A0A0D2N3J1</accession>
<dbReference type="Pfam" id="PF00076">
    <property type="entry name" value="RRM_1"/>
    <property type="match status" value="1"/>
</dbReference>
<dbReference type="EMBL" id="KK100313">
    <property type="protein sequence ID" value="KIZ06942.1"/>
    <property type="molecule type" value="Genomic_DNA"/>
</dbReference>
<feature type="region of interest" description="Disordered" evidence="4">
    <location>
        <begin position="281"/>
        <end position="321"/>
    </location>
</feature>
<dbReference type="RefSeq" id="XP_013905961.1">
    <property type="nucleotide sequence ID" value="XM_014050507.1"/>
</dbReference>